<dbReference type="HOGENOM" id="CLU_150948_0_0_1"/>
<dbReference type="SMART" id="SM00513">
    <property type="entry name" value="SAP"/>
    <property type="match status" value="1"/>
</dbReference>
<feature type="domain" description="SAP" evidence="1">
    <location>
        <begin position="55"/>
        <end position="89"/>
    </location>
</feature>
<dbReference type="SUPFAM" id="SSF68906">
    <property type="entry name" value="SAP domain"/>
    <property type="match status" value="1"/>
</dbReference>
<reference evidence="2 3" key="1">
    <citation type="journal article" date="2006" name="Science">
        <title>The genome of black cottonwood, Populus trichocarpa (Torr. &amp; Gray).</title>
        <authorList>
            <person name="Tuskan G.A."/>
            <person name="Difazio S."/>
            <person name="Jansson S."/>
            <person name="Bohlmann J."/>
            <person name="Grigoriev I."/>
            <person name="Hellsten U."/>
            <person name="Putnam N."/>
            <person name="Ralph S."/>
            <person name="Rombauts S."/>
            <person name="Salamov A."/>
            <person name="Schein J."/>
            <person name="Sterck L."/>
            <person name="Aerts A."/>
            <person name="Bhalerao R.R."/>
            <person name="Bhalerao R.P."/>
            <person name="Blaudez D."/>
            <person name="Boerjan W."/>
            <person name="Brun A."/>
            <person name="Brunner A."/>
            <person name="Busov V."/>
            <person name="Campbell M."/>
            <person name="Carlson J."/>
            <person name="Chalot M."/>
            <person name="Chapman J."/>
            <person name="Chen G.L."/>
            <person name="Cooper D."/>
            <person name="Coutinho P.M."/>
            <person name="Couturier J."/>
            <person name="Covert S."/>
            <person name="Cronk Q."/>
            <person name="Cunningham R."/>
            <person name="Davis J."/>
            <person name="Degroeve S."/>
            <person name="Dejardin A."/>
            <person name="Depamphilis C."/>
            <person name="Detter J."/>
            <person name="Dirks B."/>
            <person name="Dubchak I."/>
            <person name="Duplessis S."/>
            <person name="Ehlting J."/>
            <person name="Ellis B."/>
            <person name="Gendler K."/>
            <person name="Goodstein D."/>
            <person name="Gribskov M."/>
            <person name="Grimwood J."/>
            <person name="Groover A."/>
            <person name="Gunter L."/>
            <person name="Hamberger B."/>
            <person name="Heinze B."/>
            <person name="Helariutta Y."/>
            <person name="Henrissat B."/>
            <person name="Holligan D."/>
            <person name="Holt R."/>
            <person name="Huang W."/>
            <person name="Islam-Faridi N."/>
            <person name="Jones S."/>
            <person name="Jones-Rhoades M."/>
            <person name="Jorgensen R."/>
            <person name="Joshi C."/>
            <person name="Kangasjarvi J."/>
            <person name="Karlsson J."/>
            <person name="Kelleher C."/>
            <person name="Kirkpatrick R."/>
            <person name="Kirst M."/>
            <person name="Kohler A."/>
            <person name="Kalluri U."/>
            <person name="Larimer F."/>
            <person name="Leebens-Mack J."/>
            <person name="Leple J.C."/>
            <person name="Locascio P."/>
            <person name="Lou Y."/>
            <person name="Lucas S."/>
            <person name="Martin F."/>
            <person name="Montanini B."/>
            <person name="Napoli C."/>
            <person name="Nelson D.R."/>
            <person name="Nelson C."/>
            <person name="Nieminen K."/>
            <person name="Nilsson O."/>
            <person name="Pereda V."/>
            <person name="Peter G."/>
            <person name="Philippe R."/>
            <person name="Pilate G."/>
            <person name="Poliakov A."/>
            <person name="Razumovskaya J."/>
            <person name="Richardson P."/>
            <person name="Rinaldi C."/>
            <person name="Ritland K."/>
            <person name="Rouze P."/>
            <person name="Ryaboy D."/>
            <person name="Schmutz J."/>
            <person name="Schrader J."/>
            <person name="Segerman B."/>
            <person name="Shin H."/>
            <person name="Siddiqui A."/>
            <person name="Sterky F."/>
            <person name="Terry A."/>
            <person name="Tsai C.J."/>
            <person name="Uberbacher E."/>
            <person name="Unneberg P."/>
            <person name="Vahala J."/>
            <person name="Wall K."/>
            <person name="Wessler S."/>
            <person name="Yang G."/>
            <person name="Yin T."/>
            <person name="Douglas C."/>
            <person name="Marra M."/>
            <person name="Sandberg G."/>
            <person name="Van de Peer Y."/>
            <person name="Rokhsar D."/>
        </authorList>
    </citation>
    <scope>NUCLEOTIDE SEQUENCE [LARGE SCALE GENOMIC DNA]</scope>
    <source>
        <strain evidence="3">cv. Nisqually</strain>
    </source>
</reference>
<proteinExistence type="predicted"/>
<dbReference type="PROSITE" id="PS50800">
    <property type="entry name" value="SAP"/>
    <property type="match status" value="1"/>
</dbReference>
<organism evidence="2 3">
    <name type="scientific">Populus trichocarpa</name>
    <name type="common">Western balsam poplar</name>
    <name type="synonym">Populus balsamifera subsp. trichocarpa</name>
    <dbReference type="NCBI Taxonomy" id="3694"/>
    <lineage>
        <taxon>Eukaryota</taxon>
        <taxon>Viridiplantae</taxon>
        <taxon>Streptophyta</taxon>
        <taxon>Embryophyta</taxon>
        <taxon>Tracheophyta</taxon>
        <taxon>Spermatophyta</taxon>
        <taxon>Magnoliopsida</taxon>
        <taxon>eudicotyledons</taxon>
        <taxon>Gunneridae</taxon>
        <taxon>Pentapetalae</taxon>
        <taxon>rosids</taxon>
        <taxon>fabids</taxon>
        <taxon>Malpighiales</taxon>
        <taxon>Salicaceae</taxon>
        <taxon>Saliceae</taxon>
        <taxon>Populus</taxon>
    </lineage>
</organism>
<protein>
    <recommendedName>
        <fullName evidence="1">SAP domain-containing protein</fullName>
    </recommendedName>
</protein>
<evidence type="ECO:0000259" key="1">
    <source>
        <dbReference type="PROSITE" id="PS50800"/>
    </source>
</evidence>
<dbReference type="InParanoid" id="B9IE33"/>
<evidence type="ECO:0000313" key="3">
    <source>
        <dbReference type="Proteomes" id="UP000006729"/>
    </source>
</evidence>
<evidence type="ECO:0000313" key="2">
    <source>
        <dbReference type="EMBL" id="PNT00416.1"/>
    </source>
</evidence>
<dbReference type="AlphaFoldDB" id="B9IE33"/>
<dbReference type="EMBL" id="CM009304">
    <property type="protein sequence ID" value="PNT00416.1"/>
    <property type="molecule type" value="Genomic_DNA"/>
</dbReference>
<keyword evidence="3" id="KW-1185">Reference proteome</keyword>
<dbReference type="InterPro" id="IPR003034">
    <property type="entry name" value="SAP_dom"/>
</dbReference>
<dbReference type="STRING" id="3694.B9IE33"/>
<dbReference type="Proteomes" id="UP000006729">
    <property type="component" value="Chromosome 15"/>
</dbReference>
<dbReference type="InterPro" id="IPR036361">
    <property type="entry name" value="SAP_dom_sf"/>
</dbReference>
<dbReference type="eggNOG" id="KOG2169">
    <property type="taxonomic scope" value="Eukaryota"/>
</dbReference>
<dbReference type="Pfam" id="PF02037">
    <property type="entry name" value="SAP"/>
    <property type="match status" value="1"/>
</dbReference>
<dbReference type="Gene3D" id="1.10.720.30">
    <property type="entry name" value="SAP domain"/>
    <property type="match status" value="1"/>
</dbReference>
<sequence length="143" mass="16375">MDSMASCKLGLSVVCLNVNFELTNICDGNEFYFVILYMRVCMCMSECMHACMKKLAYFRIKELKNILSLLGLSKQGKKQDLMDRVIGLLSDNEKCYCSPLVLLVKTGVHQQGNQPIMDEMLLVQRATRYKKHRRNNLAVNKPS</sequence>
<accession>B9IE33</accession>
<gene>
    <name evidence="2" type="ORF">POPTR_015G047300</name>
</gene>
<name>B9IE33_POPTR</name>